<dbReference type="Pfam" id="PF13424">
    <property type="entry name" value="TPR_12"/>
    <property type="match status" value="1"/>
</dbReference>
<evidence type="ECO:0000256" key="1">
    <source>
        <dbReference type="ARBA" id="ARBA00005820"/>
    </source>
</evidence>
<dbReference type="Proteomes" id="UP001501822">
    <property type="component" value="Unassembled WGS sequence"/>
</dbReference>
<comment type="similarity">
    <text evidence="1">Belongs to the AfsR/DnrI/RedD regulatory family.</text>
</comment>
<evidence type="ECO:0000313" key="6">
    <source>
        <dbReference type="EMBL" id="GAA0328952.1"/>
    </source>
</evidence>
<protein>
    <submittedName>
        <fullName evidence="6">BTAD domain-containing putative transcriptional regulator</fullName>
    </submittedName>
</protein>
<reference evidence="7" key="1">
    <citation type="journal article" date="2019" name="Int. J. Syst. Evol. Microbiol.">
        <title>The Global Catalogue of Microorganisms (GCM) 10K type strain sequencing project: providing services to taxonomists for standard genome sequencing and annotation.</title>
        <authorList>
            <consortium name="The Broad Institute Genomics Platform"/>
            <consortium name="The Broad Institute Genome Sequencing Center for Infectious Disease"/>
            <person name="Wu L."/>
            <person name="Ma J."/>
        </authorList>
    </citation>
    <scope>NUCLEOTIDE SEQUENCE [LARGE SCALE GENOMIC DNA]</scope>
    <source>
        <strain evidence="7">JCM 3146</strain>
    </source>
</reference>
<evidence type="ECO:0000256" key="3">
    <source>
        <dbReference type="PROSITE-ProRule" id="PRU01091"/>
    </source>
</evidence>
<dbReference type="Gene3D" id="3.40.50.300">
    <property type="entry name" value="P-loop containing nucleotide triphosphate hydrolases"/>
    <property type="match status" value="1"/>
</dbReference>
<feature type="compositionally biased region" description="Low complexity" evidence="4">
    <location>
        <begin position="311"/>
        <end position="328"/>
    </location>
</feature>
<dbReference type="InterPro" id="IPR019734">
    <property type="entry name" value="TPR_rpt"/>
</dbReference>
<dbReference type="InterPro" id="IPR005158">
    <property type="entry name" value="BTAD"/>
</dbReference>
<dbReference type="SMART" id="SM01043">
    <property type="entry name" value="BTAD"/>
    <property type="match status" value="1"/>
</dbReference>
<dbReference type="Gene3D" id="1.25.40.10">
    <property type="entry name" value="Tetratricopeptide repeat domain"/>
    <property type="match status" value="2"/>
</dbReference>
<sequence length="1179" mass="124045">MARAVGLMIRDNRGMRFRVLGPMEIRASDGSPVSVGGPRVRSLLALLLLNAGRVVTAERLIDGLYGARPPAGAANALQSQVSRLRRGLGTADGSRDLVEFHPAGYRLAVDPGQVDALCFERLTREGRRALAAGDPSRAAVLLREGLDLWRGPALADVSAAPFAETQAARLEDLRLEAFEDHAEARLALGGHRDLVIGLRDLVAAHPLRERLRGLLMRALYGAGRQAEALSVFEDARRTLADQLGADPSPELVQVHLAILRADPSLTATPPRKRPPAPAVHVEPGSSEEPPAFEQPASRADSAPHRSPTADEGPAAGERAAAHGGPAAHGGLTAQLTSFVGRQDELARIGGLLAAERLVTLVGPGGTGKTRLAVEAGGRARGEVRFVDLAAVERRPEDGTGPDGAVAQAVIDALGVREAGLMAVPVGAQSDPVARLVEALIDRDLLLILDNCEHVIGEAATLVHRLLGACPGLRVLATSREALGITGEAMCPLPPLAAPAPDVSPADALAYPAVRLFADRAAAVRPGLALDAATVAAIARVCDVLDGLPLAIELAAARLRTLTVEEVAARLGAAGTGAAETGDAGFGRAGAGGAALGGAGSRAAGGGAGSGAPGDLTAPYDRFRLLSRGDRTKAPRHRTLRAVVQWSWDLLGADERLVARRLTVFAGGATPEGVARVCGLAEDEAEDLLTDLADKSFVESDGGRYRMLDTIREFCAERLAEAGEAERVRAAHAAYFLELAETAEPHLRRAEQLEWLARLNAERGNLLAALRLLVHADHARGLRMLAAMSAYWWLRGLRSEGASVATELLALVGDAPPAGSAEEYALCVMLALHGGGDDPALEDYRRRIDSIMADLGSDRPALRPMSTLLWAINAGPSTANLDLQEARMGRDPWSRALRHFGYGYRHLLAGDLAGAENEFARGEAGFRAFGDRWGLSAMLGERARLAVWRGDWDTARALLDEAYEHVRRLDSAEDMADCSQLRGEMLIRLGDLDGAEECYERAHVLARRSGGVEKVAETLIGLGEVARLRGDLAEARRRFETALSRCSAEAFIVRHSRAMALIGIGRVAEAAGDVAEAEAWCRRAVATGLPERDSRILSHAAEALAGPLTLRGEGEPAALLLGAGAALRGLSLAGDPDVARVAARGRELIGAEAFGAARDRGAAMSPDEIVALLAAMTGDA</sequence>
<dbReference type="SUPFAM" id="SSF46894">
    <property type="entry name" value="C-terminal effector domain of the bipartite response regulators"/>
    <property type="match status" value="1"/>
</dbReference>
<dbReference type="InterPro" id="IPR036388">
    <property type="entry name" value="WH-like_DNA-bd_sf"/>
</dbReference>
<dbReference type="PANTHER" id="PTHR47691:SF3">
    <property type="entry name" value="HTH-TYPE TRANSCRIPTIONAL REGULATOR RV0890C-RELATED"/>
    <property type="match status" value="1"/>
</dbReference>
<dbReference type="PROSITE" id="PS51755">
    <property type="entry name" value="OMPR_PHOB"/>
    <property type="match status" value="1"/>
</dbReference>
<dbReference type="InterPro" id="IPR016032">
    <property type="entry name" value="Sig_transdc_resp-reg_C-effctor"/>
</dbReference>
<dbReference type="PANTHER" id="PTHR47691">
    <property type="entry name" value="REGULATOR-RELATED"/>
    <property type="match status" value="1"/>
</dbReference>
<dbReference type="Gene3D" id="1.10.10.10">
    <property type="entry name" value="Winged helix-like DNA-binding domain superfamily/Winged helix DNA-binding domain"/>
    <property type="match status" value="1"/>
</dbReference>
<organism evidence="6 7">
    <name type="scientific">Actinoallomurus spadix</name>
    <dbReference type="NCBI Taxonomy" id="79912"/>
    <lineage>
        <taxon>Bacteria</taxon>
        <taxon>Bacillati</taxon>
        <taxon>Actinomycetota</taxon>
        <taxon>Actinomycetes</taxon>
        <taxon>Streptosporangiales</taxon>
        <taxon>Thermomonosporaceae</taxon>
        <taxon>Actinoallomurus</taxon>
    </lineage>
</organism>
<evidence type="ECO:0000256" key="2">
    <source>
        <dbReference type="ARBA" id="ARBA00023125"/>
    </source>
</evidence>
<feature type="DNA-binding region" description="OmpR/PhoB-type" evidence="3">
    <location>
        <begin position="7"/>
        <end position="109"/>
    </location>
</feature>
<evidence type="ECO:0000259" key="5">
    <source>
        <dbReference type="PROSITE" id="PS51755"/>
    </source>
</evidence>
<dbReference type="Pfam" id="PF03704">
    <property type="entry name" value="BTAD"/>
    <property type="match status" value="1"/>
</dbReference>
<keyword evidence="7" id="KW-1185">Reference proteome</keyword>
<dbReference type="InterPro" id="IPR011990">
    <property type="entry name" value="TPR-like_helical_dom_sf"/>
</dbReference>
<accession>A0ABP3FZC9</accession>
<comment type="caution">
    <text evidence="6">The sequence shown here is derived from an EMBL/GenBank/DDBJ whole genome shotgun (WGS) entry which is preliminary data.</text>
</comment>
<dbReference type="SMART" id="SM00862">
    <property type="entry name" value="Trans_reg_C"/>
    <property type="match status" value="1"/>
</dbReference>
<dbReference type="InterPro" id="IPR001867">
    <property type="entry name" value="OmpR/PhoB-type_DNA-bd"/>
</dbReference>
<dbReference type="EMBL" id="BAAABM010000015">
    <property type="protein sequence ID" value="GAA0328952.1"/>
    <property type="molecule type" value="Genomic_DNA"/>
</dbReference>
<dbReference type="CDD" id="cd15831">
    <property type="entry name" value="BTAD"/>
    <property type="match status" value="1"/>
</dbReference>
<evidence type="ECO:0000313" key="7">
    <source>
        <dbReference type="Proteomes" id="UP001501822"/>
    </source>
</evidence>
<proteinExistence type="inferred from homology"/>
<feature type="domain" description="OmpR/PhoB-type" evidence="5">
    <location>
        <begin position="7"/>
        <end position="109"/>
    </location>
</feature>
<evidence type="ECO:0000256" key="4">
    <source>
        <dbReference type="SAM" id="MobiDB-lite"/>
    </source>
</evidence>
<gene>
    <name evidence="6" type="ORF">GCM10010151_18480</name>
</gene>
<dbReference type="PRINTS" id="PR00364">
    <property type="entry name" value="DISEASERSIST"/>
</dbReference>
<dbReference type="Pfam" id="PF00486">
    <property type="entry name" value="Trans_reg_C"/>
    <property type="match status" value="1"/>
</dbReference>
<dbReference type="InterPro" id="IPR027417">
    <property type="entry name" value="P-loop_NTPase"/>
</dbReference>
<dbReference type="InterPro" id="IPR058852">
    <property type="entry name" value="HTH_77"/>
</dbReference>
<keyword evidence="2 3" id="KW-0238">DNA-binding</keyword>
<dbReference type="SUPFAM" id="SSF52540">
    <property type="entry name" value="P-loop containing nucleoside triphosphate hydrolases"/>
    <property type="match status" value="1"/>
</dbReference>
<dbReference type="Pfam" id="PF25872">
    <property type="entry name" value="HTH_77"/>
    <property type="match status" value="1"/>
</dbReference>
<dbReference type="SMART" id="SM00028">
    <property type="entry name" value="TPR"/>
    <property type="match status" value="4"/>
</dbReference>
<feature type="region of interest" description="Disordered" evidence="4">
    <location>
        <begin position="263"/>
        <end position="328"/>
    </location>
</feature>
<dbReference type="SUPFAM" id="SSF48452">
    <property type="entry name" value="TPR-like"/>
    <property type="match status" value="2"/>
</dbReference>
<name>A0ABP3FZC9_9ACTN</name>